<evidence type="ECO:0000256" key="1">
    <source>
        <dbReference type="SAM" id="MobiDB-lite"/>
    </source>
</evidence>
<organism evidence="2 3">
    <name type="scientific">Marasmiellus scandens</name>
    <dbReference type="NCBI Taxonomy" id="2682957"/>
    <lineage>
        <taxon>Eukaryota</taxon>
        <taxon>Fungi</taxon>
        <taxon>Dikarya</taxon>
        <taxon>Basidiomycota</taxon>
        <taxon>Agaricomycotina</taxon>
        <taxon>Agaricomycetes</taxon>
        <taxon>Agaricomycetidae</taxon>
        <taxon>Agaricales</taxon>
        <taxon>Marasmiineae</taxon>
        <taxon>Omphalotaceae</taxon>
        <taxon>Marasmiellus</taxon>
    </lineage>
</organism>
<protein>
    <recommendedName>
        <fullName evidence="4">ZZ-type domain-containing protein</fullName>
    </recommendedName>
</protein>
<gene>
    <name evidence="2" type="ORF">VKT23_015640</name>
</gene>
<dbReference type="EMBL" id="JBANRG010000054">
    <property type="protein sequence ID" value="KAK7443467.1"/>
    <property type="molecule type" value="Genomic_DNA"/>
</dbReference>
<keyword evidence="3" id="KW-1185">Reference proteome</keyword>
<evidence type="ECO:0008006" key="4">
    <source>
        <dbReference type="Google" id="ProtNLM"/>
    </source>
</evidence>
<dbReference type="Proteomes" id="UP001498398">
    <property type="component" value="Unassembled WGS sequence"/>
</dbReference>
<feature type="region of interest" description="Disordered" evidence="1">
    <location>
        <begin position="26"/>
        <end position="92"/>
    </location>
</feature>
<proteinExistence type="predicted"/>
<feature type="region of interest" description="Disordered" evidence="1">
    <location>
        <begin position="185"/>
        <end position="217"/>
    </location>
</feature>
<reference evidence="2 3" key="1">
    <citation type="submission" date="2024-01" db="EMBL/GenBank/DDBJ databases">
        <title>A draft genome for the cacao thread blight pathogen Marasmiellus scandens.</title>
        <authorList>
            <person name="Baruah I.K."/>
            <person name="Leung J."/>
            <person name="Bukari Y."/>
            <person name="Amoako-Attah I."/>
            <person name="Meinhardt L.W."/>
            <person name="Bailey B.A."/>
            <person name="Cohen S.P."/>
        </authorList>
    </citation>
    <scope>NUCLEOTIDE SEQUENCE [LARGE SCALE GENOMIC DNA]</scope>
    <source>
        <strain evidence="2 3">GH-19</strain>
    </source>
</reference>
<evidence type="ECO:0000313" key="3">
    <source>
        <dbReference type="Proteomes" id="UP001498398"/>
    </source>
</evidence>
<name>A0ABR1IZQ2_9AGAR</name>
<evidence type="ECO:0000313" key="2">
    <source>
        <dbReference type="EMBL" id="KAK7443467.1"/>
    </source>
</evidence>
<feature type="compositionally biased region" description="Basic and acidic residues" evidence="1">
    <location>
        <begin position="72"/>
        <end position="85"/>
    </location>
</feature>
<sequence>MISNAYRISTIPLQLPLLPSDSAEASLSARVQERGRSPIPESRQTTRSGVRAGRSVRFTFDDQSTSDTDNDSDARSRMEDPRNSTDIEDGNEDHFMTVERENIQDETRCICCDCSVVGADFRWVCVLCTDLSSEHLVHICERCEPVRRPQKQQHYFSHTINHPLVRIAANRPASFAKTSRTYSSAWTSHDDSSYAESDNSEESKVHDSRQPSEVKEGLREELSMSMHPNRQWPRSDIVIVVLLILLLLERLPSSLSRLFA</sequence>
<feature type="compositionally biased region" description="Basic and acidic residues" evidence="1">
    <location>
        <begin position="201"/>
        <end position="217"/>
    </location>
</feature>
<accession>A0ABR1IZQ2</accession>
<comment type="caution">
    <text evidence="2">The sequence shown here is derived from an EMBL/GenBank/DDBJ whole genome shotgun (WGS) entry which is preliminary data.</text>
</comment>